<dbReference type="Proteomes" id="UP000807469">
    <property type="component" value="Unassembled WGS sequence"/>
</dbReference>
<proteinExistence type="predicted"/>
<gene>
    <name evidence="1" type="ORF">BDN70DRAFT_787734</name>
</gene>
<dbReference type="InterPro" id="IPR032675">
    <property type="entry name" value="LRR_dom_sf"/>
</dbReference>
<sequence>FDKLPAELQIEIFSYCLPDLPHFDINEGPLLLTRVCQSWKSLILSTARLWSAFEIEITGSGINSTVSHDRYVMDTMDRWLKRSKGYPLTVRVAHIPIGRVSNHRSSELVAALLPHARRWKNVQLILPASDVKTLQQALPVDLPQLHSLAIKLNGLWSSDTALDISALNIPWHRLSVIDLQLEHNNLLTLDRCLEILSQTENLRCFTASAECILSDAHTIKHSLPLPFLESLDLILHDGTIDAMPGVRTRESYLTQFLSSLSLSKLSDLRLGWSVKQASAWSPTHSKFVGFLRSVASTLESLSIRYIPLSEQELMECMTELPGLRQLDLCFSFSVLDIDPVTDAFFRECT</sequence>
<feature type="non-terminal residue" evidence="1">
    <location>
        <position position="349"/>
    </location>
</feature>
<dbReference type="Gene3D" id="3.80.10.10">
    <property type="entry name" value="Ribonuclease Inhibitor"/>
    <property type="match status" value="1"/>
</dbReference>
<feature type="non-terminal residue" evidence="1">
    <location>
        <position position="1"/>
    </location>
</feature>
<dbReference type="AlphaFoldDB" id="A0A9P5YUF0"/>
<evidence type="ECO:0000313" key="1">
    <source>
        <dbReference type="EMBL" id="KAF9474930.1"/>
    </source>
</evidence>
<accession>A0A9P5YUF0</accession>
<dbReference type="OrthoDB" id="3251489at2759"/>
<organism evidence="1 2">
    <name type="scientific">Pholiota conissans</name>
    <dbReference type="NCBI Taxonomy" id="109636"/>
    <lineage>
        <taxon>Eukaryota</taxon>
        <taxon>Fungi</taxon>
        <taxon>Dikarya</taxon>
        <taxon>Basidiomycota</taxon>
        <taxon>Agaricomycotina</taxon>
        <taxon>Agaricomycetes</taxon>
        <taxon>Agaricomycetidae</taxon>
        <taxon>Agaricales</taxon>
        <taxon>Agaricineae</taxon>
        <taxon>Strophariaceae</taxon>
        <taxon>Pholiota</taxon>
    </lineage>
</organism>
<reference evidence="1" key="1">
    <citation type="submission" date="2020-11" db="EMBL/GenBank/DDBJ databases">
        <authorList>
            <consortium name="DOE Joint Genome Institute"/>
            <person name="Ahrendt S."/>
            <person name="Riley R."/>
            <person name="Andreopoulos W."/>
            <person name="Labutti K."/>
            <person name="Pangilinan J."/>
            <person name="Ruiz-Duenas F.J."/>
            <person name="Barrasa J.M."/>
            <person name="Sanchez-Garcia M."/>
            <person name="Camarero S."/>
            <person name="Miyauchi S."/>
            <person name="Serrano A."/>
            <person name="Linde D."/>
            <person name="Babiker R."/>
            <person name="Drula E."/>
            <person name="Ayuso-Fernandez I."/>
            <person name="Pacheco R."/>
            <person name="Padilla G."/>
            <person name="Ferreira P."/>
            <person name="Barriuso J."/>
            <person name="Kellner H."/>
            <person name="Castanera R."/>
            <person name="Alfaro M."/>
            <person name="Ramirez L."/>
            <person name="Pisabarro A.G."/>
            <person name="Kuo A."/>
            <person name="Tritt A."/>
            <person name="Lipzen A."/>
            <person name="He G."/>
            <person name="Yan M."/>
            <person name="Ng V."/>
            <person name="Cullen D."/>
            <person name="Martin F."/>
            <person name="Rosso M.-N."/>
            <person name="Henrissat B."/>
            <person name="Hibbett D."/>
            <person name="Martinez A.T."/>
            <person name="Grigoriev I.V."/>
        </authorList>
    </citation>
    <scope>NUCLEOTIDE SEQUENCE</scope>
    <source>
        <strain evidence="1">CIRM-BRFM 674</strain>
    </source>
</reference>
<comment type="caution">
    <text evidence="1">The sequence shown here is derived from an EMBL/GenBank/DDBJ whole genome shotgun (WGS) entry which is preliminary data.</text>
</comment>
<protein>
    <recommendedName>
        <fullName evidence="3">F-box domain-containing protein</fullName>
    </recommendedName>
</protein>
<keyword evidence="2" id="KW-1185">Reference proteome</keyword>
<evidence type="ECO:0000313" key="2">
    <source>
        <dbReference type="Proteomes" id="UP000807469"/>
    </source>
</evidence>
<name>A0A9P5YUF0_9AGAR</name>
<dbReference type="EMBL" id="MU155355">
    <property type="protein sequence ID" value="KAF9474930.1"/>
    <property type="molecule type" value="Genomic_DNA"/>
</dbReference>
<evidence type="ECO:0008006" key="3">
    <source>
        <dbReference type="Google" id="ProtNLM"/>
    </source>
</evidence>